<dbReference type="EMBL" id="JAYMYR010000004">
    <property type="protein sequence ID" value="KAK7368659.1"/>
    <property type="molecule type" value="Genomic_DNA"/>
</dbReference>
<evidence type="ECO:0000313" key="2">
    <source>
        <dbReference type="EMBL" id="KAK7368663.1"/>
    </source>
</evidence>
<dbReference type="AlphaFoldDB" id="A0AAN9REU8"/>
<comment type="caution">
    <text evidence="1">The sequence shown here is derived from an EMBL/GenBank/DDBJ whole genome shotgun (WGS) entry which is preliminary data.</text>
</comment>
<evidence type="ECO:0000313" key="1">
    <source>
        <dbReference type="EMBL" id="KAK7368659.1"/>
    </source>
</evidence>
<gene>
    <name evidence="1" type="ORF">VNO80_10687</name>
    <name evidence="2" type="ORF">VNO80_10691</name>
    <name evidence="3" type="ORF">VNO80_10693</name>
</gene>
<accession>A0AAN9REU8</accession>
<evidence type="ECO:0000313" key="4">
    <source>
        <dbReference type="Proteomes" id="UP001374584"/>
    </source>
</evidence>
<evidence type="ECO:0000313" key="3">
    <source>
        <dbReference type="EMBL" id="KAK7368665.1"/>
    </source>
</evidence>
<proteinExistence type="predicted"/>
<sequence>MAKKDYGCGKFATQGSFNNLRDGSQDFTNTRIRSSRIATSFNNKGSGSQDFKGLKIQYDDKSISNKFKDAIRCGMAKLFNYDENGSQTFPDFTFLKYLQQTLANKMGGTDPNRETKIKKSKT</sequence>
<organism evidence="1 4">
    <name type="scientific">Phaseolus coccineus</name>
    <name type="common">Scarlet runner bean</name>
    <name type="synonym">Phaseolus multiflorus</name>
    <dbReference type="NCBI Taxonomy" id="3886"/>
    <lineage>
        <taxon>Eukaryota</taxon>
        <taxon>Viridiplantae</taxon>
        <taxon>Streptophyta</taxon>
        <taxon>Embryophyta</taxon>
        <taxon>Tracheophyta</taxon>
        <taxon>Spermatophyta</taxon>
        <taxon>Magnoliopsida</taxon>
        <taxon>eudicotyledons</taxon>
        <taxon>Gunneridae</taxon>
        <taxon>Pentapetalae</taxon>
        <taxon>rosids</taxon>
        <taxon>fabids</taxon>
        <taxon>Fabales</taxon>
        <taxon>Fabaceae</taxon>
        <taxon>Papilionoideae</taxon>
        <taxon>50 kb inversion clade</taxon>
        <taxon>NPAAA clade</taxon>
        <taxon>indigoferoid/millettioid clade</taxon>
        <taxon>Phaseoleae</taxon>
        <taxon>Phaseolus</taxon>
    </lineage>
</organism>
<reference evidence="1 4" key="1">
    <citation type="submission" date="2024-01" db="EMBL/GenBank/DDBJ databases">
        <title>The genomes of 5 underutilized Papilionoideae crops provide insights into root nodulation and disease resistanc.</title>
        <authorList>
            <person name="Jiang F."/>
        </authorList>
    </citation>
    <scope>NUCLEOTIDE SEQUENCE [LARGE SCALE GENOMIC DNA]</scope>
    <source>
        <strain evidence="1">JINMINGXINNONG_FW02</strain>
        <tissue evidence="1">Leaves</tissue>
    </source>
</reference>
<dbReference type="EMBL" id="JAYMYR010000004">
    <property type="protein sequence ID" value="KAK7368665.1"/>
    <property type="molecule type" value="Genomic_DNA"/>
</dbReference>
<dbReference type="Proteomes" id="UP001374584">
    <property type="component" value="Unassembled WGS sequence"/>
</dbReference>
<dbReference type="EMBL" id="JAYMYR010000004">
    <property type="protein sequence ID" value="KAK7368663.1"/>
    <property type="molecule type" value="Genomic_DNA"/>
</dbReference>
<name>A0AAN9REU8_PHACN</name>
<keyword evidence="4" id="KW-1185">Reference proteome</keyword>
<protein>
    <submittedName>
        <fullName evidence="1">Uncharacterized protein</fullName>
    </submittedName>
</protein>